<proteinExistence type="predicted"/>
<comment type="caution">
    <text evidence="1">The sequence shown here is derived from an EMBL/GenBank/DDBJ whole genome shotgun (WGS) entry which is preliminary data.</text>
</comment>
<dbReference type="EMBL" id="JBFOLK010000011">
    <property type="protein sequence ID" value="KAL2476446.1"/>
    <property type="molecule type" value="Genomic_DNA"/>
</dbReference>
<organism evidence="1 2">
    <name type="scientific">Abeliophyllum distichum</name>
    <dbReference type="NCBI Taxonomy" id="126358"/>
    <lineage>
        <taxon>Eukaryota</taxon>
        <taxon>Viridiplantae</taxon>
        <taxon>Streptophyta</taxon>
        <taxon>Embryophyta</taxon>
        <taxon>Tracheophyta</taxon>
        <taxon>Spermatophyta</taxon>
        <taxon>Magnoliopsida</taxon>
        <taxon>eudicotyledons</taxon>
        <taxon>Gunneridae</taxon>
        <taxon>Pentapetalae</taxon>
        <taxon>asterids</taxon>
        <taxon>lamiids</taxon>
        <taxon>Lamiales</taxon>
        <taxon>Oleaceae</taxon>
        <taxon>Forsythieae</taxon>
        <taxon>Abeliophyllum</taxon>
    </lineage>
</organism>
<dbReference type="Proteomes" id="UP001604336">
    <property type="component" value="Unassembled WGS sequence"/>
</dbReference>
<name>A0ABD1QK55_9LAMI</name>
<evidence type="ECO:0000313" key="2">
    <source>
        <dbReference type="Proteomes" id="UP001604336"/>
    </source>
</evidence>
<dbReference type="AlphaFoldDB" id="A0ABD1QK55"/>
<accession>A0ABD1QK55</accession>
<evidence type="ECO:0000313" key="1">
    <source>
        <dbReference type="EMBL" id="KAL2476446.1"/>
    </source>
</evidence>
<reference evidence="2" key="1">
    <citation type="submission" date="2024-07" db="EMBL/GenBank/DDBJ databases">
        <title>Two chromosome-level genome assemblies of Korean endemic species Abeliophyllum distichum and Forsythia ovata (Oleaceae).</title>
        <authorList>
            <person name="Jang H."/>
        </authorList>
    </citation>
    <scope>NUCLEOTIDE SEQUENCE [LARGE SCALE GENOMIC DNA]</scope>
</reference>
<sequence length="111" mass="12817">MVHGGRVKRAVERVLVTELLSAQYEEEINTLTCLLLDRSSCVMARSIIQDELKEDNDVLPSVELAKLKTILFGYHYISRPMSTLQQANWKFLGHIPSYYLMLVNVQVHLKR</sequence>
<protein>
    <submittedName>
        <fullName evidence="1">Uncharacterized protein</fullName>
    </submittedName>
</protein>
<keyword evidence="2" id="KW-1185">Reference proteome</keyword>
<gene>
    <name evidence="1" type="ORF">Adt_37182</name>
</gene>